<proteinExistence type="predicted"/>
<reference evidence="5 6" key="1">
    <citation type="submission" date="2018-05" db="EMBL/GenBank/DDBJ databases">
        <authorList>
            <person name="Datahose"/>
        </authorList>
    </citation>
    <scope>NUCLEOTIDE SEQUENCE</scope>
</reference>
<gene>
    <name evidence="5" type="primary">LRCH2</name>
</gene>
<keyword evidence="2" id="KW-0677">Repeat</keyword>
<dbReference type="SUPFAM" id="SSF47576">
    <property type="entry name" value="Calponin-homology domain, CH-domain"/>
    <property type="match status" value="1"/>
</dbReference>
<dbReference type="InterPro" id="IPR001611">
    <property type="entry name" value="Leu-rich_rpt"/>
</dbReference>
<dbReference type="FunFam" id="3.80.10.10:FF:000007">
    <property type="entry name" value="Leucine-rich repeat and calponin homology domain-containing protein 1 isoform 3"/>
    <property type="match status" value="1"/>
</dbReference>
<dbReference type="InterPro" id="IPR032675">
    <property type="entry name" value="LRR_dom_sf"/>
</dbReference>
<accession>A0AAX7U610</accession>
<reference evidence="5" key="4">
    <citation type="submission" date="2025-09" db="UniProtKB">
        <authorList>
            <consortium name="Ensembl"/>
        </authorList>
    </citation>
    <scope>IDENTIFICATION</scope>
</reference>
<sequence>MASSQGGVGAVTALQSHHYPTGPHWSPGITPFQQQHHTARSLDRALEDAVCSGILNLSGRKLREYPGMSYDLTDTTQADLSKNRLTEIPPEVCLFAPLESLNLYHNCIKCIPEAIINLQMLTYLDISRNLLTVLPKYLFNLPLKVLLVSNNKLVSIPEEIGKAKDLMELDVSSNEIQALPAQVGKLQALRELNIRKNSLHMLPDELADLPLIRLDFSCNKITEIPPAYRKLRQLQHIILDNNPMQSPPAQICLKGKVHIFKYLNMQACRMDKKPDTLDLPSLGKRCLPQPLTDSKNHGPDSGIGSDNGDKRLSTTEVRVQTSVTHVTSLTDLCLPVLEPRAELYFSETRSHQLKTSRWPEIELSDCDVLNTFFFCSSYFLCVFFGLLPPSVILAFTRGSHQEISSTDPSFTMRRKMEHLREEMEKIGLLRQNIESRLKVLLPDDVGAALMDGVVLCHLANHICPRSVASIHVPSPAVPKLSMAKCRRNVENFLDACKKLGVPQDKLCLPHHILEERGLVKVGVTVQALLDLPTSKPTQLSTV</sequence>
<dbReference type="PROSITE" id="PS50021">
    <property type="entry name" value="CH"/>
    <property type="match status" value="1"/>
</dbReference>
<dbReference type="Pfam" id="PF13855">
    <property type="entry name" value="LRR_8"/>
    <property type="match status" value="2"/>
</dbReference>
<evidence type="ECO:0000259" key="4">
    <source>
        <dbReference type="PROSITE" id="PS50021"/>
    </source>
</evidence>
<evidence type="ECO:0000256" key="2">
    <source>
        <dbReference type="ARBA" id="ARBA00022737"/>
    </source>
</evidence>
<dbReference type="SMART" id="SM00364">
    <property type="entry name" value="LRR_BAC"/>
    <property type="match status" value="4"/>
</dbReference>
<dbReference type="InterPro" id="IPR003591">
    <property type="entry name" value="Leu-rich_rpt_typical-subtyp"/>
</dbReference>
<protein>
    <recommendedName>
        <fullName evidence="4">Calponin-homology (CH) domain-containing protein</fullName>
    </recommendedName>
</protein>
<evidence type="ECO:0000313" key="6">
    <source>
        <dbReference type="Proteomes" id="UP000265100"/>
    </source>
</evidence>
<name>A0AAX7U610_ASTCA</name>
<dbReference type="SMART" id="SM00369">
    <property type="entry name" value="LRR_TYP"/>
    <property type="match status" value="5"/>
</dbReference>
<evidence type="ECO:0000313" key="5">
    <source>
        <dbReference type="Ensembl" id="ENSACLP00000064734.1"/>
    </source>
</evidence>
<dbReference type="AlphaFoldDB" id="A0AAX7U610"/>
<feature type="region of interest" description="Disordered" evidence="3">
    <location>
        <begin position="288"/>
        <end position="311"/>
    </location>
</feature>
<dbReference type="InterPro" id="IPR050216">
    <property type="entry name" value="LRR_domain-containing"/>
</dbReference>
<dbReference type="CDD" id="cd21271">
    <property type="entry name" value="CH_LRCH2"/>
    <property type="match status" value="1"/>
</dbReference>
<evidence type="ECO:0000256" key="3">
    <source>
        <dbReference type="SAM" id="MobiDB-lite"/>
    </source>
</evidence>
<organism evidence="5 6">
    <name type="scientific">Astatotilapia calliptera</name>
    <name type="common">Eastern happy</name>
    <name type="synonym">Chromis callipterus</name>
    <dbReference type="NCBI Taxonomy" id="8154"/>
    <lineage>
        <taxon>Eukaryota</taxon>
        <taxon>Metazoa</taxon>
        <taxon>Chordata</taxon>
        <taxon>Craniata</taxon>
        <taxon>Vertebrata</taxon>
        <taxon>Euteleostomi</taxon>
        <taxon>Actinopterygii</taxon>
        <taxon>Neopterygii</taxon>
        <taxon>Teleostei</taxon>
        <taxon>Neoteleostei</taxon>
        <taxon>Acanthomorphata</taxon>
        <taxon>Ovalentaria</taxon>
        <taxon>Cichlomorphae</taxon>
        <taxon>Cichliformes</taxon>
        <taxon>Cichlidae</taxon>
        <taxon>African cichlids</taxon>
        <taxon>Pseudocrenilabrinae</taxon>
        <taxon>Haplochromini</taxon>
        <taxon>Astatotilapia</taxon>
    </lineage>
</organism>
<evidence type="ECO:0000256" key="1">
    <source>
        <dbReference type="ARBA" id="ARBA00022614"/>
    </source>
</evidence>
<dbReference type="Proteomes" id="UP000265100">
    <property type="component" value="Chromosome 10"/>
</dbReference>
<dbReference type="InterPro" id="IPR036872">
    <property type="entry name" value="CH_dom_sf"/>
</dbReference>
<dbReference type="FunFam" id="1.10.418.10:FF:000021">
    <property type="entry name" value="Leucine-rich repeat and calponin homology domain-containing protein 1 isoform 3"/>
    <property type="match status" value="1"/>
</dbReference>
<dbReference type="Gene3D" id="1.10.418.10">
    <property type="entry name" value="Calponin-like domain"/>
    <property type="match status" value="1"/>
</dbReference>
<dbReference type="PANTHER" id="PTHR48051">
    <property type="match status" value="1"/>
</dbReference>
<dbReference type="PROSITE" id="PS51450">
    <property type="entry name" value="LRR"/>
    <property type="match status" value="1"/>
</dbReference>
<reference evidence="5" key="3">
    <citation type="submission" date="2025-08" db="UniProtKB">
        <authorList>
            <consortium name="Ensembl"/>
        </authorList>
    </citation>
    <scope>IDENTIFICATION</scope>
</reference>
<keyword evidence="1" id="KW-0433">Leucine-rich repeat</keyword>
<dbReference type="GeneTree" id="ENSGT00940000160039"/>
<dbReference type="InterPro" id="IPR001715">
    <property type="entry name" value="CH_dom"/>
</dbReference>
<dbReference type="Gene3D" id="3.80.10.10">
    <property type="entry name" value="Ribonuclease Inhibitor"/>
    <property type="match status" value="1"/>
</dbReference>
<dbReference type="Ensembl" id="ENSACLT00000097032.1">
    <property type="protein sequence ID" value="ENSACLP00000064734.1"/>
    <property type="gene ID" value="ENSACLG00000016781.2"/>
</dbReference>
<dbReference type="Pfam" id="PF00307">
    <property type="entry name" value="CH"/>
    <property type="match status" value="1"/>
</dbReference>
<dbReference type="SMART" id="SM00033">
    <property type="entry name" value="CH"/>
    <property type="match status" value="1"/>
</dbReference>
<reference evidence="6" key="2">
    <citation type="submission" date="2023-03" db="EMBL/GenBank/DDBJ databases">
        <authorList>
            <consortium name="Wellcome Sanger Institute Data Sharing"/>
        </authorList>
    </citation>
    <scope>NUCLEOTIDE SEQUENCE [LARGE SCALE GENOMIC DNA]</scope>
</reference>
<feature type="domain" description="Calponin-homology (CH)" evidence="4">
    <location>
        <begin position="419"/>
        <end position="532"/>
    </location>
</feature>
<dbReference type="GO" id="GO:0005737">
    <property type="term" value="C:cytoplasm"/>
    <property type="evidence" value="ECO:0007669"/>
    <property type="project" value="TreeGrafter"/>
</dbReference>
<dbReference type="SUPFAM" id="SSF52058">
    <property type="entry name" value="L domain-like"/>
    <property type="match status" value="1"/>
</dbReference>
<dbReference type="PANTHER" id="PTHR48051:SF14">
    <property type="entry name" value="LEUCINE-RICH REPEAT AND CALPONIN HOMOLOGY DOMAIN-CONTAINING PROTEIN 2 ISOFORM X1"/>
    <property type="match status" value="1"/>
</dbReference>
<keyword evidence="6" id="KW-1185">Reference proteome</keyword>